<protein>
    <submittedName>
        <fullName evidence="2">Uncharacterized protein</fullName>
    </submittedName>
</protein>
<evidence type="ECO:0000313" key="2">
    <source>
        <dbReference type="EMBL" id="PLW48876.1"/>
    </source>
</evidence>
<dbReference type="EMBL" id="PGCI01001053">
    <property type="protein sequence ID" value="PLW08623.1"/>
    <property type="molecule type" value="Genomic_DNA"/>
</dbReference>
<dbReference type="Proteomes" id="UP000235392">
    <property type="component" value="Unassembled WGS sequence"/>
</dbReference>
<organism evidence="2 3">
    <name type="scientific">Puccinia coronata f. sp. avenae</name>
    <dbReference type="NCBI Taxonomy" id="200324"/>
    <lineage>
        <taxon>Eukaryota</taxon>
        <taxon>Fungi</taxon>
        <taxon>Dikarya</taxon>
        <taxon>Basidiomycota</taxon>
        <taxon>Pucciniomycotina</taxon>
        <taxon>Pucciniomycetes</taxon>
        <taxon>Pucciniales</taxon>
        <taxon>Pucciniaceae</taxon>
        <taxon>Puccinia</taxon>
    </lineage>
</organism>
<proteinExistence type="predicted"/>
<sequence length="156" mass="17220">MVASPSDSRSLDSPTYQNPIDNLRLMSCAIGVSGPMVKGLRQQLPVLIIVEFSSSLDGHRGIMSSTCTRGVDDIQHTFKMKIYCNNGTAILIAGDNASKKKTRYLIRAFYFINNFVRANNIKIQWTSTSHQQADILTKKLGPNKMEEAIKKLGLGG</sequence>
<evidence type="ECO:0000313" key="1">
    <source>
        <dbReference type="EMBL" id="PLW08623.1"/>
    </source>
</evidence>
<gene>
    <name evidence="2" type="ORF">PCASD_02791</name>
    <name evidence="1" type="ORF">PCASD_23118</name>
</gene>
<name>A0A2N5VG49_9BASI</name>
<dbReference type="EMBL" id="PGCI01000020">
    <property type="protein sequence ID" value="PLW48876.1"/>
    <property type="molecule type" value="Genomic_DNA"/>
</dbReference>
<evidence type="ECO:0000313" key="3">
    <source>
        <dbReference type="Proteomes" id="UP000235392"/>
    </source>
</evidence>
<dbReference type="AlphaFoldDB" id="A0A2N5VG49"/>
<accession>A0A2N5VG49</accession>
<comment type="caution">
    <text evidence="2">The sequence shown here is derived from an EMBL/GenBank/DDBJ whole genome shotgun (WGS) entry which is preliminary data.</text>
</comment>
<reference evidence="2 3" key="1">
    <citation type="submission" date="2017-11" db="EMBL/GenBank/DDBJ databases">
        <title>De novo assembly and phasing of dikaryotic genomes from two isolates of Puccinia coronata f. sp. avenae, the causal agent of oat crown rust.</title>
        <authorList>
            <person name="Miller M.E."/>
            <person name="Zhang Y."/>
            <person name="Omidvar V."/>
            <person name="Sperschneider J."/>
            <person name="Schwessinger B."/>
            <person name="Raley C."/>
            <person name="Palmer J.M."/>
            <person name="Garnica D."/>
            <person name="Upadhyaya N."/>
            <person name="Rathjen J."/>
            <person name="Taylor J.M."/>
            <person name="Park R.F."/>
            <person name="Dodds P.N."/>
            <person name="Hirsch C.D."/>
            <person name="Kianian S.F."/>
            <person name="Figueroa M."/>
        </authorList>
    </citation>
    <scope>NUCLEOTIDE SEQUENCE [LARGE SCALE GENOMIC DNA]</scope>
    <source>
        <strain evidence="2">12SD80</strain>
    </source>
</reference>